<accession>A0A1R4IPN9</accession>
<name>A0A1R4IPN9_9MICC</name>
<sequence>MLLQRFWCGNRPRRGARVRAAGTMQRLRRCAAVVGCRRGFTTAAPSPRVPPAPGS</sequence>
<dbReference type="AlphaFoldDB" id="A0A1R4IPN9"/>
<reference evidence="1 2" key="1">
    <citation type="submission" date="2017-02" db="EMBL/GenBank/DDBJ databases">
        <authorList>
            <person name="Peterson S.W."/>
        </authorList>
    </citation>
    <scope>NUCLEOTIDE SEQUENCE [LARGE SCALE GENOMIC DNA]</scope>
    <source>
        <strain evidence="1 2">2B3F</strain>
    </source>
</reference>
<organism evidence="1 2">
    <name type="scientific">Micrococcus lylae</name>
    <dbReference type="NCBI Taxonomy" id="1273"/>
    <lineage>
        <taxon>Bacteria</taxon>
        <taxon>Bacillati</taxon>
        <taxon>Actinomycetota</taxon>
        <taxon>Actinomycetes</taxon>
        <taxon>Micrococcales</taxon>
        <taxon>Micrococcaceae</taxon>
        <taxon>Micrococcus</taxon>
    </lineage>
</organism>
<protein>
    <submittedName>
        <fullName evidence="1">Uncharacterized protein</fullName>
    </submittedName>
</protein>
<gene>
    <name evidence="1" type="ORF">FM125_03815</name>
</gene>
<evidence type="ECO:0000313" key="2">
    <source>
        <dbReference type="Proteomes" id="UP000196230"/>
    </source>
</evidence>
<dbReference type="Proteomes" id="UP000196230">
    <property type="component" value="Unassembled WGS sequence"/>
</dbReference>
<evidence type="ECO:0000313" key="1">
    <source>
        <dbReference type="EMBL" id="SJN21816.1"/>
    </source>
</evidence>
<dbReference type="EMBL" id="FUKP01000022">
    <property type="protein sequence ID" value="SJN21816.1"/>
    <property type="molecule type" value="Genomic_DNA"/>
</dbReference>
<proteinExistence type="predicted"/>